<dbReference type="AlphaFoldDB" id="E3MKU5"/>
<feature type="region of interest" description="Disordered" evidence="1">
    <location>
        <begin position="97"/>
        <end position="146"/>
    </location>
</feature>
<dbReference type="InParanoid" id="E3MKU5"/>
<accession>E3MKU5</accession>
<evidence type="ECO:0000313" key="3">
    <source>
        <dbReference type="Proteomes" id="UP000008281"/>
    </source>
</evidence>
<dbReference type="HOGENOM" id="CLU_1442354_0_0_1"/>
<keyword evidence="3" id="KW-1185">Reference proteome</keyword>
<protein>
    <submittedName>
        <fullName evidence="2">Uncharacterized protein</fullName>
    </submittedName>
</protein>
<name>E3MKU5_CAERE</name>
<organism evidence="3">
    <name type="scientific">Caenorhabditis remanei</name>
    <name type="common">Caenorhabditis vulgaris</name>
    <dbReference type="NCBI Taxonomy" id="31234"/>
    <lineage>
        <taxon>Eukaryota</taxon>
        <taxon>Metazoa</taxon>
        <taxon>Ecdysozoa</taxon>
        <taxon>Nematoda</taxon>
        <taxon>Chromadorea</taxon>
        <taxon>Rhabditida</taxon>
        <taxon>Rhabditina</taxon>
        <taxon>Rhabditomorpha</taxon>
        <taxon>Rhabditoidea</taxon>
        <taxon>Rhabditidae</taxon>
        <taxon>Peloderinae</taxon>
        <taxon>Caenorhabditis</taxon>
    </lineage>
</organism>
<dbReference type="Proteomes" id="UP000008281">
    <property type="component" value="Unassembled WGS sequence"/>
</dbReference>
<feature type="compositionally biased region" description="Basic and acidic residues" evidence="1">
    <location>
        <begin position="130"/>
        <end position="143"/>
    </location>
</feature>
<reference evidence="2" key="1">
    <citation type="submission" date="2007-07" db="EMBL/GenBank/DDBJ databases">
        <title>PCAP assembly of the Caenorhabditis remanei genome.</title>
        <authorList>
            <consortium name="The Caenorhabditis remanei Sequencing Consortium"/>
            <person name="Wilson R.K."/>
        </authorList>
    </citation>
    <scope>NUCLEOTIDE SEQUENCE [LARGE SCALE GENOMIC DNA]</scope>
    <source>
        <strain evidence="2">PB4641</strain>
    </source>
</reference>
<evidence type="ECO:0000313" key="2">
    <source>
        <dbReference type="EMBL" id="EFP04309.1"/>
    </source>
</evidence>
<dbReference type="EMBL" id="DS268453">
    <property type="protein sequence ID" value="EFP04309.1"/>
    <property type="molecule type" value="Genomic_DNA"/>
</dbReference>
<proteinExistence type="predicted"/>
<feature type="compositionally biased region" description="Basic and acidic residues" evidence="1">
    <location>
        <begin position="97"/>
        <end position="120"/>
    </location>
</feature>
<sequence length="188" mass="21762">MKKFSKLLVKLRTNTYGRFYSNSIDVTVETLTLFTIKEDSECSERSRMYSNFLSLVNISSKNALLNRDEKLKVANKYKPDLDEDWLAKNDFVRNSDGTYKIEKRSSEQAEKEKKDREASHGESSSNAHGAKGDHKQSIKKEDPEPLPSIDVFEEALMVLKNLMIEKTSQFVSEDRVREMIEERLQAKK</sequence>
<evidence type="ECO:0000256" key="1">
    <source>
        <dbReference type="SAM" id="MobiDB-lite"/>
    </source>
</evidence>
<gene>
    <name evidence="2" type="ORF">CRE_26610</name>
</gene>